<comment type="caution">
    <text evidence="1">The sequence shown here is derived from an EMBL/GenBank/DDBJ whole genome shotgun (WGS) entry which is preliminary data.</text>
</comment>
<evidence type="ECO:0000313" key="2">
    <source>
        <dbReference type="Proteomes" id="UP001500954"/>
    </source>
</evidence>
<dbReference type="Proteomes" id="UP001500954">
    <property type="component" value="Unassembled WGS sequence"/>
</dbReference>
<accession>A0ABP6X9T2</accession>
<evidence type="ECO:0000313" key="1">
    <source>
        <dbReference type="EMBL" id="GAA3563707.1"/>
    </source>
</evidence>
<name>A0ABP6X9T2_9FLAO</name>
<sequence length="72" mass="8457">MKTVLVFKTSISRPRHVKLLQPHLDALVARQGRWNFDLEDCDNILRVESKILKAQTVCNALKRYGFYCEELH</sequence>
<reference evidence="2" key="1">
    <citation type="journal article" date="2019" name="Int. J. Syst. Evol. Microbiol.">
        <title>The Global Catalogue of Microorganisms (GCM) 10K type strain sequencing project: providing services to taxonomists for standard genome sequencing and annotation.</title>
        <authorList>
            <consortium name="The Broad Institute Genomics Platform"/>
            <consortium name="The Broad Institute Genome Sequencing Center for Infectious Disease"/>
            <person name="Wu L."/>
            <person name="Ma J."/>
        </authorList>
    </citation>
    <scope>NUCLEOTIDE SEQUENCE [LARGE SCALE GENOMIC DNA]</scope>
    <source>
        <strain evidence="2">JCM 17111</strain>
    </source>
</reference>
<gene>
    <name evidence="1" type="ORF">GCM10022395_12800</name>
</gene>
<proteinExistence type="predicted"/>
<dbReference type="EMBL" id="BAABCY010000034">
    <property type="protein sequence ID" value="GAA3563707.1"/>
    <property type="molecule type" value="Genomic_DNA"/>
</dbReference>
<organism evidence="1 2">
    <name type="scientific">Snuella lapsa</name>
    <dbReference type="NCBI Taxonomy" id="870481"/>
    <lineage>
        <taxon>Bacteria</taxon>
        <taxon>Pseudomonadati</taxon>
        <taxon>Bacteroidota</taxon>
        <taxon>Flavobacteriia</taxon>
        <taxon>Flavobacteriales</taxon>
        <taxon>Flavobacteriaceae</taxon>
        <taxon>Snuella</taxon>
    </lineage>
</organism>
<keyword evidence="2" id="KW-1185">Reference proteome</keyword>
<protein>
    <submittedName>
        <fullName evidence="1">Uncharacterized protein</fullName>
    </submittedName>
</protein>